<dbReference type="STRING" id="576131.SAMN05444486_102770"/>
<dbReference type="RefSeq" id="WP_089891052.1">
    <property type="nucleotide sequence ID" value="NZ_CALJFH010000015.1"/>
</dbReference>
<dbReference type="AlphaFoldDB" id="A0A1H3KV93"/>
<reference evidence="2 3" key="1">
    <citation type="submission" date="2016-10" db="EMBL/GenBank/DDBJ databases">
        <authorList>
            <person name="de Groot N.N."/>
        </authorList>
    </citation>
    <scope>NUCLEOTIDE SEQUENCE [LARGE SCALE GENOMIC DNA]</scope>
    <source>
        <strain evidence="2 3">DSM 24677</strain>
    </source>
</reference>
<name>A0A1H3KV93_9RHOB</name>
<proteinExistence type="predicted"/>
<feature type="transmembrane region" description="Helical" evidence="1">
    <location>
        <begin position="12"/>
        <end position="31"/>
    </location>
</feature>
<protein>
    <submittedName>
        <fullName evidence="2">Uncharacterized protein</fullName>
    </submittedName>
</protein>
<evidence type="ECO:0000256" key="1">
    <source>
        <dbReference type="SAM" id="Phobius"/>
    </source>
</evidence>
<evidence type="ECO:0000313" key="3">
    <source>
        <dbReference type="Proteomes" id="UP000199026"/>
    </source>
</evidence>
<feature type="transmembrane region" description="Helical" evidence="1">
    <location>
        <begin position="79"/>
        <end position="103"/>
    </location>
</feature>
<dbReference type="EMBL" id="FNPR01000002">
    <property type="protein sequence ID" value="SDY56000.1"/>
    <property type="molecule type" value="Genomic_DNA"/>
</dbReference>
<gene>
    <name evidence="2" type="ORF">SAMN05444486_102770</name>
</gene>
<keyword evidence="1" id="KW-1133">Transmembrane helix</keyword>
<keyword evidence="1" id="KW-0812">Transmembrane</keyword>
<feature type="transmembrane region" description="Helical" evidence="1">
    <location>
        <begin position="43"/>
        <end position="67"/>
    </location>
</feature>
<organism evidence="2 3">
    <name type="scientific">Lentibacter algarum</name>
    <dbReference type="NCBI Taxonomy" id="576131"/>
    <lineage>
        <taxon>Bacteria</taxon>
        <taxon>Pseudomonadati</taxon>
        <taxon>Pseudomonadota</taxon>
        <taxon>Alphaproteobacteria</taxon>
        <taxon>Rhodobacterales</taxon>
        <taxon>Roseobacteraceae</taxon>
        <taxon>Lentibacter</taxon>
    </lineage>
</organism>
<sequence>MSQIHPLVRPALKGIVYFGVVCAALVALWLYMPKGEVNWYPSLWMRLAAVSPLFFSTQLGRAVFAVLKRRMDGRERILFAGSFCLGVGSLAVLAEAGVVYASFGAAEGLSYFDILFQPFSSRYSLQIFAGIGFASSAVLAAGFVALMSVPIRVLSMEHQSRTKSALEDGTNT</sequence>
<dbReference type="GeneID" id="78124830"/>
<evidence type="ECO:0000313" key="2">
    <source>
        <dbReference type="EMBL" id="SDY56000.1"/>
    </source>
</evidence>
<keyword evidence="3" id="KW-1185">Reference proteome</keyword>
<accession>A0A1H3KV93</accession>
<feature type="transmembrane region" description="Helical" evidence="1">
    <location>
        <begin position="123"/>
        <end position="146"/>
    </location>
</feature>
<dbReference type="Proteomes" id="UP000199026">
    <property type="component" value="Unassembled WGS sequence"/>
</dbReference>
<keyword evidence="1" id="KW-0472">Membrane</keyword>